<evidence type="ECO:0000313" key="3">
    <source>
        <dbReference type="EMBL" id="OEH79440.1"/>
    </source>
</evidence>
<comment type="caution">
    <text evidence="3">The sequence shown here is derived from an EMBL/GenBank/DDBJ whole genome shotgun (WGS) entry which is preliminary data.</text>
</comment>
<dbReference type="VEuPathDB" id="ToxoDB:cyc_06918"/>
<dbReference type="AlphaFoldDB" id="A0A1D3D7P8"/>
<dbReference type="Pfam" id="PF00566">
    <property type="entry name" value="RabGAP-TBC"/>
    <property type="match status" value="1"/>
</dbReference>
<accession>A0A1D3D7P8</accession>
<evidence type="ECO:0000256" key="1">
    <source>
        <dbReference type="SAM" id="MobiDB-lite"/>
    </source>
</evidence>
<dbReference type="Gene3D" id="1.10.8.270">
    <property type="entry name" value="putative rabgap domain of human tbc1 domain family member 14 like domains"/>
    <property type="match status" value="1"/>
</dbReference>
<evidence type="ECO:0000313" key="4">
    <source>
        <dbReference type="Proteomes" id="UP000095192"/>
    </source>
</evidence>
<dbReference type="SMART" id="SM00164">
    <property type="entry name" value="TBC"/>
    <property type="match status" value="1"/>
</dbReference>
<dbReference type="SUPFAM" id="SSF47923">
    <property type="entry name" value="Ypt/Rab-GAP domain of gyp1p"/>
    <property type="match status" value="2"/>
</dbReference>
<reference evidence="3 4" key="1">
    <citation type="journal article" date="2016" name="BMC Genomics">
        <title>Comparative genomics reveals Cyclospora cayetanensis possesses coccidia-like metabolism and invasion components but unique surface antigens.</title>
        <authorList>
            <person name="Liu S."/>
            <person name="Wang L."/>
            <person name="Zheng H."/>
            <person name="Xu Z."/>
            <person name="Roellig D.M."/>
            <person name="Li N."/>
            <person name="Frace M.A."/>
            <person name="Tang K."/>
            <person name="Arrowood M.J."/>
            <person name="Moss D.M."/>
            <person name="Zhang L."/>
            <person name="Feng Y."/>
            <person name="Xiao L."/>
        </authorList>
    </citation>
    <scope>NUCLEOTIDE SEQUENCE [LARGE SCALE GENOMIC DNA]</scope>
    <source>
        <strain evidence="3 4">CHN_HEN01</strain>
    </source>
</reference>
<feature type="compositionally biased region" description="Polar residues" evidence="1">
    <location>
        <begin position="389"/>
        <end position="409"/>
    </location>
</feature>
<feature type="compositionally biased region" description="Low complexity" evidence="1">
    <location>
        <begin position="366"/>
        <end position="380"/>
    </location>
</feature>
<dbReference type="InParanoid" id="A0A1D3D7P8"/>
<dbReference type="GO" id="GO:0005096">
    <property type="term" value="F:GTPase activator activity"/>
    <property type="evidence" value="ECO:0007669"/>
    <property type="project" value="TreeGrafter"/>
</dbReference>
<dbReference type="SUPFAM" id="SSF141678">
    <property type="entry name" value="MAL13P1.257-like"/>
    <property type="match status" value="1"/>
</dbReference>
<dbReference type="PROSITE" id="PS50086">
    <property type="entry name" value="TBC_RABGAP"/>
    <property type="match status" value="1"/>
</dbReference>
<dbReference type="InterPro" id="IPR050302">
    <property type="entry name" value="Rab_GAP_TBC_domain"/>
</dbReference>
<dbReference type="PANTHER" id="PTHR47219:SF9">
    <property type="entry name" value="GTPASE ACTIVATING PROTEIN AND CENTROSOME-ASSOCIATED, ISOFORM B"/>
    <property type="match status" value="1"/>
</dbReference>
<dbReference type="InterPro" id="IPR000195">
    <property type="entry name" value="Rab-GAP-TBC_dom"/>
</dbReference>
<evidence type="ECO:0000259" key="2">
    <source>
        <dbReference type="PROSITE" id="PS50086"/>
    </source>
</evidence>
<sequence>MVRLLLRMKADLENVESIEFPTEYTWNVDGQSPRLQLEQVKRCGQMTYPGNYLASTANCSEAGREILTQMGGTEERKGVTFSAAEEFDIPNSRGTANLIIRFDGSKHSATINVEQVKGVTRPYTAADSGQFVPIVAFECRGMEPTKWTPTAGCIVKGSKTSFSDADLAEDWAEFDESAAAPNWEQSDPESASGWVAVKLVVETQQPSGPIRSLSSHRSTGINRLLLQDARDYIRDSTRGSDEAAAAPACLPAAAASRECSMGKGSSSKGSKMKRSSRNSTMNTNEAGECPSLASSLAAHQACSFFMPFAASSSRAIGAPTGDCRRLRAWERRAEVDAVQQPLLYERLACLLEETVVVPCCCDEASCSRNSNSSRNGSYSNETGTAVVPPNTNDTHSSDSLRTPESNGASKKNVHYVRRSVALLLLGSTDCNAIELDVNRTFPSIPFFKKEGQNALRRVLQAFAVFDPEVGYVQGMNFVVGALLYHSNTTVHWCSRGPPGSAMRLLQEEEDSLAAGAKAAPSAAGRAAGTAASAAHFTLRTRENRVFWLLVSLFHFYELRRLYLPSLPGVFERCAALEKMLSVQTPELLEHLRSCGVSLPLLTSDWLLTLFAYSIPLPALSLVFTQFFEEGWVFIHKLVCARLKRMEAAIRGATDIVETSPPPARLGLVGGTVLSWLSAASERVCAQGIAQRIYLDAVFLFGAVLWQNDPNSCGDDSAWCAIVDDVLEMSADRLDFIEMELNMLQQQRPLPPQAAPSGPTDPLWRRVDEATKLLSLDSCSPPAAPDAGADSDSAAASSGKAVSSAPCAEAAETKAPPDVTAFTSTSPKDAPLTSAPPSSSSGGSRGTSRPFEIKTSDRLYVKRTAALLRSLGREKTAAETEELCGIALAHHRLLLHISAQRQHLQKLARQHGVPMIDHQDIGRD</sequence>
<dbReference type="GO" id="GO:0031267">
    <property type="term" value="F:small GTPase binding"/>
    <property type="evidence" value="ECO:0007669"/>
    <property type="project" value="TreeGrafter"/>
</dbReference>
<dbReference type="VEuPathDB" id="ToxoDB:LOC113147368"/>
<dbReference type="Gene3D" id="1.10.472.80">
    <property type="entry name" value="Ypt/Rab-GAP domain of gyp1p, domain 3"/>
    <property type="match status" value="1"/>
</dbReference>
<feature type="region of interest" description="Disordered" evidence="1">
    <location>
        <begin position="775"/>
        <end position="851"/>
    </location>
</feature>
<keyword evidence="4" id="KW-1185">Reference proteome</keyword>
<dbReference type="Pfam" id="PF05907">
    <property type="entry name" value="CXXC_Zn-b_euk"/>
    <property type="match status" value="1"/>
</dbReference>
<dbReference type="EMBL" id="JROU02000384">
    <property type="protein sequence ID" value="OEH79440.1"/>
    <property type="molecule type" value="Genomic_DNA"/>
</dbReference>
<organism evidence="3 4">
    <name type="scientific">Cyclospora cayetanensis</name>
    <dbReference type="NCBI Taxonomy" id="88456"/>
    <lineage>
        <taxon>Eukaryota</taxon>
        <taxon>Sar</taxon>
        <taxon>Alveolata</taxon>
        <taxon>Apicomplexa</taxon>
        <taxon>Conoidasida</taxon>
        <taxon>Coccidia</taxon>
        <taxon>Eucoccidiorida</taxon>
        <taxon>Eimeriorina</taxon>
        <taxon>Eimeriidae</taxon>
        <taxon>Cyclospora</taxon>
    </lineage>
</organism>
<dbReference type="Proteomes" id="UP000095192">
    <property type="component" value="Unassembled WGS sequence"/>
</dbReference>
<protein>
    <submittedName>
        <fullName evidence="3">TBC domain-containing protein</fullName>
    </submittedName>
</protein>
<feature type="compositionally biased region" description="Low complexity" evidence="1">
    <location>
        <begin position="832"/>
        <end position="849"/>
    </location>
</feature>
<feature type="region of interest" description="Disordered" evidence="1">
    <location>
        <begin position="365"/>
        <end position="409"/>
    </location>
</feature>
<feature type="region of interest" description="Disordered" evidence="1">
    <location>
        <begin position="259"/>
        <end position="286"/>
    </location>
</feature>
<dbReference type="PANTHER" id="PTHR47219">
    <property type="entry name" value="RAB GTPASE-ACTIVATING PROTEIN 1-LIKE"/>
    <property type="match status" value="1"/>
</dbReference>
<dbReference type="InterPro" id="IPR035969">
    <property type="entry name" value="Rab-GAP_TBC_sf"/>
</dbReference>
<feature type="domain" description="Rab-GAP TBC" evidence="2">
    <location>
        <begin position="411"/>
        <end position="630"/>
    </location>
</feature>
<feature type="compositionally biased region" description="Low complexity" evidence="1">
    <location>
        <begin position="775"/>
        <end position="805"/>
    </location>
</feature>
<name>A0A1D3D7P8_9EIME</name>
<dbReference type="InterPro" id="IPR008584">
    <property type="entry name" value="CXXC_Zn-binding_euk"/>
</dbReference>
<feature type="compositionally biased region" description="Low complexity" evidence="1">
    <location>
        <begin position="259"/>
        <end position="269"/>
    </location>
</feature>
<proteinExistence type="predicted"/>
<gene>
    <name evidence="3" type="ORF">cyc_06918</name>
</gene>